<dbReference type="Gene3D" id="3.40.50.720">
    <property type="entry name" value="NAD(P)-binding Rossmann-like Domain"/>
    <property type="match status" value="1"/>
</dbReference>
<keyword evidence="2" id="KW-0560">Oxidoreductase</keyword>
<evidence type="ECO:0000256" key="2">
    <source>
        <dbReference type="ARBA" id="ARBA00023002"/>
    </source>
</evidence>
<dbReference type="PROSITE" id="PS00061">
    <property type="entry name" value="ADH_SHORT"/>
    <property type="match status" value="1"/>
</dbReference>
<dbReference type="PANTHER" id="PTHR42901">
    <property type="entry name" value="ALCOHOL DEHYDROGENASE"/>
    <property type="match status" value="1"/>
</dbReference>
<dbReference type="InterPro" id="IPR020904">
    <property type="entry name" value="Sc_DH/Rdtase_CS"/>
</dbReference>
<dbReference type="InterPro" id="IPR002347">
    <property type="entry name" value="SDR_fam"/>
</dbReference>
<name>A0ABX7FVK0_BRECH</name>
<dbReference type="SUPFAM" id="SSF51735">
    <property type="entry name" value="NAD(P)-binding Rossmann-fold domains"/>
    <property type="match status" value="1"/>
</dbReference>
<sequence length="246" mass="27528">MRKNILIIGATSGIAKSIAYQYAKQNHSLILAGRDHGEMERLASDIRIRHRVPVCVKKYHAEAYDEHSGFFASCLEEPGMLGGMILAYGYMEDHQSAQADFRLAKQIIEVNFLSCVSILETAARYFEQERSGFIAVISSVAGDRGRQSNYIYGSSKGALSVYLQGLRSRLFASGVHVVTIKPGFVDTQMTYGLKGLFLLAKPQDAAKKICLAIQKGQEIVYVPGFWAFIMMIIKVMPERFFKRLKL</sequence>
<dbReference type="PRINTS" id="PR00081">
    <property type="entry name" value="GDHRDH"/>
</dbReference>
<protein>
    <submittedName>
        <fullName evidence="3">SDR family oxidoreductase</fullName>
    </submittedName>
</protein>
<dbReference type="Proteomes" id="UP000596248">
    <property type="component" value="Chromosome"/>
</dbReference>
<dbReference type="InterPro" id="IPR036291">
    <property type="entry name" value="NAD(P)-bd_dom_sf"/>
</dbReference>
<accession>A0ABX7FVK0</accession>
<comment type="similarity">
    <text evidence="1">Belongs to the short-chain dehydrogenases/reductases (SDR) family.</text>
</comment>
<proteinExistence type="inferred from homology"/>
<gene>
    <name evidence="3" type="ORF">JNE38_14875</name>
</gene>
<dbReference type="Pfam" id="PF00106">
    <property type="entry name" value="adh_short"/>
    <property type="match status" value="1"/>
</dbReference>
<reference evidence="3 4" key="1">
    <citation type="submission" date="2021-01" db="EMBL/GenBank/DDBJ databases">
        <title>Identification of strong promoters based on the transcriptome of Brevibacillus choshinensis.</title>
        <authorList>
            <person name="Yao D."/>
            <person name="Zhang K."/>
            <person name="Wu J."/>
        </authorList>
    </citation>
    <scope>NUCLEOTIDE SEQUENCE [LARGE SCALE GENOMIC DNA]</scope>
    <source>
        <strain evidence="3 4">HPD31-SP3</strain>
    </source>
</reference>
<keyword evidence="4" id="KW-1185">Reference proteome</keyword>
<dbReference type="EMBL" id="CP069127">
    <property type="protein sequence ID" value="QRG70279.1"/>
    <property type="molecule type" value="Genomic_DNA"/>
</dbReference>
<evidence type="ECO:0000256" key="1">
    <source>
        <dbReference type="ARBA" id="ARBA00006484"/>
    </source>
</evidence>
<evidence type="ECO:0000313" key="3">
    <source>
        <dbReference type="EMBL" id="QRG70279.1"/>
    </source>
</evidence>
<dbReference type="PANTHER" id="PTHR42901:SF1">
    <property type="entry name" value="ALCOHOL DEHYDROGENASE"/>
    <property type="match status" value="1"/>
</dbReference>
<evidence type="ECO:0000313" key="4">
    <source>
        <dbReference type="Proteomes" id="UP000596248"/>
    </source>
</evidence>
<dbReference type="RefSeq" id="WP_203357253.1">
    <property type="nucleotide sequence ID" value="NZ_CP069127.1"/>
</dbReference>
<dbReference type="NCBIfam" id="NF005489">
    <property type="entry name" value="PRK07102.1"/>
    <property type="match status" value="1"/>
</dbReference>
<organism evidence="3 4">
    <name type="scientific">Brevibacillus choshinensis</name>
    <dbReference type="NCBI Taxonomy" id="54911"/>
    <lineage>
        <taxon>Bacteria</taxon>
        <taxon>Bacillati</taxon>
        <taxon>Bacillota</taxon>
        <taxon>Bacilli</taxon>
        <taxon>Bacillales</taxon>
        <taxon>Paenibacillaceae</taxon>
        <taxon>Brevibacillus</taxon>
    </lineage>
</organism>